<organism evidence="1 2">
    <name type="scientific">Candidatus Daviesbacteria bacterium RIFCSPLOWO2_02_FULL_36_7</name>
    <dbReference type="NCBI Taxonomy" id="1797792"/>
    <lineage>
        <taxon>Bacteria</taxon>
        <taxon>Candidatus Daviesiibacteriota</taxon>
    </lineage>
</organism>
<dbReference type="Proteomes" id="UP000178859">
    <property type="component" value="Unassembled WGS sequence"/>
</dbReference>
<evidence type="ECO:0000313" key="2">
    <source>
        <dbReference type="Proteomes" id="UP000178859"/>
    </source>
</evidence>
<proteinExistence type="predicted"/>
<comment type="caution">
    <text evidence="1">The sequence shown here is derived from an EMBL/GenBank/DDBJ whole genome shotgun (WGS) entry which is preliminary data.</text>
</comment>
<evidence type="ECO:0000313" key="1">
    <source>
        <dbReference type="EMBL" id="OGE64401.1"/>
    </source>
</evidence>
<sequence length="60" mass="7338">MVTVEALQIVNLNESMRRLAKFNGVKVNSELRLKECEWWYHKTEKQLYKELIVLLKSYWH</sequence>
<reference evidence="1 2" key="1">
    <citation type="journal article" date="2016" name="Nat. Commun.">
        <title>Thousands of microbial genomes shed light on interconnected biogeochemical processes in an aquifer system.</title>
        <authorList>
            <person name="Anantharaman K."/>
            <person name="Brown C.T."/>
            <person name="Hug L.A."/>
            <person name="Sharon I."/>
            <person name="Castelle C.J."/>
            <person name="Probst A.J."/>
            <person name="Thomas B.C."/>
            <person name="Singh A."/>
            <person name="Wilkins M.J."/>
            <person name="Karaoz U."/>
            <person name="Brodie E.L."/>
            <person name="Williams K.H."/>
            <person name="Hubbard S.S."/>
            <person name="Banfield J.F."/>
        </authorList>
    </citation>
    <scope>NUCLEOTIDE SEQUENCE [LARGE SCALE GENOMIC DNA]</scope>
</reference>
<dbReference type="AlphaFoldDB" id="A0A1F5MGA7"/>
<accession>A0A1F5MGA7</accession>
<name>A0A1F5MGA7_9BACT</name>
<protein>
    <submittedName>
        <fullName evidence="1">Uncharacterized protein</fullName>
    </submittedName>
</protein>
<dbReference type="EMBL" id="MFDT01000065">
    <property type="protein sequence ID" value="OGE64401.1"/>
    <property type="molecule type" value="Genomic_DNA"/>
</dbReference>
<gene>
    <name evidence="1" type="ORF">A3I48_04000</name>
</gene>